<dbReference type="GO" id="GO:0003677">
    <property type="term" value="F:DNA binding"/>
    <property type="evidence" value="ECO:0007669"/>
    <property type="project" value="InterPro"/>
</dbReference>
<sequence>MASPTTEHLPLDDDDLALLRLLAEGLSIELVARQLFTSDRTVRRRTRAICDRLGVATPIAAVAQAARRGLL</sequence>
<proteinExistence type="predicted"/>
<evidence type="ECO:0000313" key="2">
    <source>
        <dbReference type="EMBL" id="SDZ31649.1"/>
    </source>
</evidence>
<dbReference type="EMBL" id="FNQB01000002">
    <property type="protein sequence ID" value="SDZ31649.1"/>
    <property type="molecule type" value="Genomic_DNA"/>
</dbReference>
<gene>
    <name evidence="2" type="ORF">SAMN05421684_4439</name>
</gene>
<feature type="domain" description="HTH luxR-type" evidence="1">
    <location>
        <begin position="8"/>
        <end position="65"/>
    </location>
</feature>
<dbReference type="InterPro" id="IPR000792">
    <property type="entry name" value="Tscrpt_reg_LuxR_C"/>
</dbReference>
<dbReference type="STRING" id="137265.SAMN05421684_4439"/>
<dbReference type="SUPFAM" id="SSF46894">
    <property type="entry name" value="C-terminal effector domain of the bipartite response regulators"/>
    <property type="match status" value="1"/>
</dbReference>
<keyword evidence="3" id="KW-1185">Reference proteome</keyword>
<dbReference type="OrthoDB" id="3698411at2"/>
<dbReference type="InterPro" id="IPR016032">
    <property type="entry name" value="Sig_transdc_resp-reg_C-effctor"/>
</dbReference>
<reference evidence="3" key="1">
    <citation type="submission" date="2016-10" db="EMBL/GenBank/DDBJ databases">
        <authorList>
            <person name="Varghese N."/>
            <person name="Submissions S."/>
        </authorList>
    </citation>
    <scope>NUCLEOTIDE SEQUENCE [LARGE SCALE GENOMIC DNA]</scope>
    <source>
        <strain evidence="3">DSM 44718</strain>
    </source>
</reference>
<dbReference type="SMART" id="SM00421">
    <property type="entry name" value="HTH_LUXR"/>
    <property type="match status" value="1"/>
</dbReference>
<dbReference type="Gene3D" id="1.10.10.10">
    <property type="entry name" value="Winged helix-like DNA-binding domain superfamily/Winged helix DNA-binding domain"/>
    <property type="match status" value="1"/>
</dbReference>
<protein>
    <submittedName>
        <fullName evidence="2">Regulatory protein, luxR family</fullName>
    </submittedName>
</protein>
<dbReference type="InterPro" id="IPR036388">
    <property type="entry name" value="WH-like_DNA-bd_sf"/>
</dbReference>
<name>A0A1H3S3A5_9ACTN</name>
<organism evidence="2 3">
    <name type="scientific">Asanoa ishikariensis</name>
    <dbReference type="NCBI Taxonomy" id="137265"/>
    <lineage>
        <taxon>Bacteria</taxon>
        <taxon>Bacillati</taxon>
        <taxon>Actinomycetota</taxon>
        <taxon>Actinomycetes</taxon>
        <taxon>Micromonosporales</taxon>
        <taxon>Micromonosporaceae</taxon>
        <taxon>Asanoa</taxon>
    </lineage>
</organism>
<dbReference type="RefSeq" id="WP_090795783.1">
    <property type="nucleotide sequence ID" value="NZ_BOND01000020.1"/>
</dbReference>
<accession>A0A1H3S3A5</accession>
<dbReference type="GO" id="GO:0006355">
    <property type="term" value="P:regulation of DNA-templated transcription"/>
    <property type="evidence" value="ECO:0007669"/>
    <property type="project" value="InterPro"/>
</dbReference>
<dbReference type="AlphaFoldDB" id="A0A1H3S3A5"/>
<evidence type="ECO:0000259" key="1">
    <source>
        <dbReference type="SMART" id="SM00421"/>
    </source>
</evidence>
<evidence type="ECO:0000313" key="3">
    <source>
        <dbReference type="Proteomes" id="UP000199632"/>
    </source>
</evidence>
<dbReference type="Proteomes" id="UP000199632">
    <property type="component" value="Unassembled WGS sequence"/>
</dbReference>